<comment type="caution">
    <text evidence="3">The sequence shown here is derived from an EMBL/GenBank/DDBJ whole genome shotgun (WGS) entry which is preliminary data.</text>
</comment>
<evidence type="ECO:0000256" key="1">
    <source>
        <dbReference type="ARBA" id="ARBA00022737"/>
    </source>
</evidence>
<evidence type="ECO:0000313" key="4">
    <source>
        <dbReference type="Proteomes" id="UP000189670"/>
    </source>
</evidence>
<organism evidence="3 4">
    <name type="scientific">Candidatus Magnetoglobus multicellularis str. Araruama</name>
    <dbReference type="NCBI Taxonomy" id="890399"/>
    <lineage>
        <taxon>Bacteria</taxon>
        <taxon>Pseudomonadati</taxon>
        <taxon>Thermodesulfobacteriota</taxon>
        <taxon>Desulfobacteria</taxon>
        <taxon>Desulfobacterales</taxon>
        <taxon>Desulfobacteraceae</taxon>
        <taxon>Candidatus Magnetoglobus</taxon>
    </lineage>
</organism>
<keyword evidence="2" id="KW-1133">Transmembrane helix</keyword>
<dbReference type="AlphaFoldDB" id="A0A1V1PIU4"/>
<name>A0A1V1PIU4_9BACT</name>
<dbReference type="Pfam" id="PF13576">
    <property type="entry name" value="Pentapeptide_3"/>
    <property type="match status" value="3"/>
</dbReference>
<feature type="transmembrane region" description="Helical" evidence="2">
    <location>
        <begin position="783"/>
        <end position="804"/>
    </location>
</feature>
<keyword evidence="2" id="KW-0472">Membrane</keyword>
<protein>
    <recommendedName>
        <fullName evidence="5">Pentapeptide repeat-containing protein</fullName>
    </recommendedName>
</protein>
<dbReference type="EMBL" id="ATBP01000001">
    <property type="protein sequence ID" value="ETR74663.1"/>
    <property type="molecule type" value="Genomic_DNA"/>
</dbReference>
<sequence>MTVSVFAQNTSDQNIKGSNGLISARKLHQYIEQGKTIHNHIINGKDLITIIAQTNKAIAIEDSIITGGLDFTALNQTTITTNNLPKFWSDTQKKQFLENKKRIFNKYYCVNNVIEIINCDIGNDNFHYRSISAERTFFFASICFQKSTFKGNTNWTDAVFAKDFLFQQTRFQNKASFVDAFFYGIVDFQEVFFEYHGAVFIKAQFYCKDVRFTQANFRFVSFRGVNFFGDADFSKTTYEKESYFTNVNFYKSADFSESSFSIAVFIRSLFHGRAFFKQVKINMASFQEVLFKTDVQFNKSVFTGTVFFNKAKFQGLADFSNVEFKSAQIQYKQVQFHGNALFSNVRFIGTVIFSNSLFTGDQLVFQGSRFLKSLYFVNAQIQSNDIDFHEIVVHGALNMQGTTFHGDTVFSESHFLQKADLSNTIFESEADFFNVTYQEKIIFSGTQFKNETEFSKNVFYDNCDLSNVRFHKLTDFSGSSFQGKADFTQTIFQSEAVLKNILFRKEANFDSAVFHDQVNFFESKFHELAYFKRSQFYGKLQLKNARFNGYVDFRNCLIKQLDMYSQKSPTIVKNRVDFRNAWIGAAHFQDIVFEDDVDFSGVIFGENDEKNLQQTNSVVLRYVTYEADVSFIRSVFSCNLSFEMITGKGFMNFRDAEFKNIKKIMMSYLNLSSIYIEWSQLPSISKWVRNEQDRIYSFADRQFINKTNQTPDIDISIEPISEVLQMFEEKFQNRLADKNDVIYLKQCIELDEVRQSSGLSFNRLQQELEWYFWGVFTGYTTKIWWITGWCIYFHLVFTSLYWWGGTFSRTHAAMEGDYDHTFKQRLFDLPQLFITEKKVLQIKRMHVGQLLNALRFSSVILFKIGYRDTTISGKIFGIDYIVIVWIEWLLGFFLLSCMAVTLSNTMPLVNRLITGVL</sequence>
<reference evidence="4" key="1">
    <citation type="submission" date="2012-11" db="EMBL/GenBank/DDBJ databases">
        <authorList>
            <person name="Lucero-Rivera Y.E."/>
            <person name="Tovar-Ramirez D."/>
        </authorList>
    </citation>
    <scope>NUCLEOTIDE SEQUENCE [LARGE SCALE GENOMIC DNA]</scope>
    <source>
        <strain evidence="4">Araruama</strain>
    </source>
</reference>
<dbReference type="Proteomes" id="UP000189670">
    <property type="component" value="Unassembled WGS sequence"/>
</dbReference>
<proteinExistence type="predicted"/>
<gene>
    <name evidence="3" type="ORF">OMM_06181</name>
</gene>
<keyword evidence="2" id="KW-0812">Transmembrane</keyword>
<evidence type="ECO:0000313" key="3">
    <source>
        <dbReference type="EMBL" id="ETR74663.1"/>
    </source>
</evidence>
<dbReference type="PANTHER" id="PTHR47485">
    <property type="entry name" value="THYLAKOID LUMENAL 17.4 KDA PROTEIN, CHLOROPLASTIC"/>
    <property type="match status" value="1"/>
</dbReference>
<dbReference type="Gene3D" id="2.160.20.80">
    <property type="entry name" value="E3 ubiquitin-protein ligase SopA"/>
    <property type="match status" value="2"/>
</dbReference>
<feature type="transmembrane region" description="Helical" evidence="2">
    <location>
        <begin position="878"/>
        <end position="902"/>
    </location>
</feature>
<keyword evidence="1" id="KW-0677">Repeat</keyword>
<evidence type="ECO:0008006" key="5">
    <source>
        <dbReference type="Google" id="ProtNLM"/>
    </source>
</evidence>
<dbReference type="PANTHER" id="PTHR47485:SF1">
    <property type="entry name" value="THYLAKOID LUMENAL 17.4 KDA PROTEIN, CHLOROPLASTIC"/>
    <property type="match status" value="1"/>
</dbReference>
<accession>A0A1V1PIU4</accession>
<dbReference type="InterPro" id="IPR001646">
    <property type="entry name" value="5peptide_repeat"/>
</dbReference>
<evidence type="ECO:0000256" key="2">
    <source>
        <dbReference type="SAM" id="Phobius"/>
    </source>
</evidence>